<protein>
    <submittedName>
        <fullName evidence="3">Uncharacterized protein</fullName>
    </submittedName>
</protein>
<evidence type="ECO:0000256" key="2">
    <source>
        <dbReference type="SAM" id="Phobius"/>
    </source>
</evidence>
<evidence type="ECO:0000256" key="1">
    <source>
        <dbReference type="SAM" id="MobiDB-lite"/>
    </source>
</evidence>
<proteinExistence type="predicted"/>
<feature type="compositionally biased region" description="Polar residues" evidence="1">
    <location>
        <begin position="44"/>
        <end position="56"/>
    </location>
</feature>
<keyword evidence="2" id="KW-0812">Transmembrane</keyword>
<keyword evidence="2" id="KW-1133">Transmembrane helix</keyword>
<dbReference type="EMBL" id="LT670844">
    <property type="protein sequence ID" value="SHL41823.1"/>
    <property type="molecule type" value="Genomic_DNA"/>
</dbReference>
<dbReference type="AlphaFoldDB" id="A0A1M7AGA2"/>
<keyword evidence="2" id="KW-0472">Membrane</keyword>
<sequence length="74" mass="7507">MWDSHDRKGLINAGTLTVLAAAFVLVLAILVWGPGSTRHVESNPGPSGTAGSTRVDQTPPPAEGPSGNTTGSAR</sequence>
<feature type="region of interest" description="Disordered" evidence="1">
    <location>
        <begin position="36"/>
        <end position="74"/>
    </location>
</feature>
<reference evidence="3 4" key="1">
    <citation type="submission" date="2016-11" db="EMBL/GenBank/DDBJ databases">
        <authorList>
            <person name="Jaros S."/>
            <person name="Januszkiewicz K."/>
            <person name="Wedrychowicz H."/>
        </authorList>
    </citation>
    <scope>NUCLEOTIDE SEQUENCE [LARGE SCALE GENOMIC DNA]</scope>
    <source>
        <strain evidence="3 4">GAS499</strain>
    </source>
</reference>
<name>A0A1M7AGA2_9BRAD</name>
<accession>A0A1M7AGA2</accession>
<evidence type="ECO:0000313" key="4">
    <source>
        <dbReference type="Proteomes" id="UP000189935"/>
    </source>
</evidence>
<gene>
    <name evidence="3" type="ORF">SAMN05444159_5852</name>
</gene>
<evidence type="ECO:0000313" key="3">
    <source>
        <dbReference type="EMBL" id="SHL41823.1"/>
    </source>
</evidence>
<organism evidence="3 4">
    <name type="scientific">Bradyrhizobium lablabi</name>
    <dbReference type="NCBI Taxonomy" id="722472"/>
    <lineage>
        <taxon>Bacteria</taxon>
        <taxon>Pseudomonadati</taxon>
        <taxon>Pseudomonadota</taxon>
        <taxon>Alphaproteobacteria</taxon>
        <taxon>Hyphomicrobiales</taxon>
        <taxon>Nitrobacteraceae</taxon>
        <taxon>Bradyrhizobium</taxon>
    </lineage>
</organism>
<feature type="transmembrane region" description="Helical" evidence="2">
    <location>
        <begin position="12"/>
        <end position="33"/>
    </location>
</feature>
<dbReference type="Proteomes" id="UP000189935">
    <property type="component" value="Chromosome I"/>
</dbReference>